<dbReference type="Pfam" id="PF08534">
    <property type="entry name" value="Redoxin"/>
    <property type="match status" value="1"/>
</dbReference>
<organism evidence="2 3">
    <name type="scientific">Arenibacter antarcticus</name>
    <dbReference type="NCBI Taxonomy" id="2040469"/>
    <lineage>
        <taxon>Bacteria</taxon>
        <taxon>Pseudomonadati</taxon>
        <taxon>Bacteroidota</taxon>
        <taxon>Flavobacteriia</taxon>
        <taxon>Flavobacteriales</taxon>
        <taxon>Flavobacteriaceae</taxon>
        <taxon>Arenibacter</taxon>
    </lineage>
</organism>
<keyword evidence="3" id="KW-1185">Reference proteome</keyword>
<gene>
    <name evidence="2" type="ORF">ACFS1K_15280</name>
</gene>
<proteinExistence type="predicted"/>
<reference evidence="3" key="1">
    <citation type="journal article" date="2019" name="Int. J. Syst. Evol. Microbiol.">
        <title>The Global Catalogue of Microorganisms (GCM) 10K type strain sequencing project: providing services to taxonomists for standard genome sequencing and annotation.</title>
        <authorList>
            <consortium name="The Broad Institute Genomics Platform"/>
            <consortium name="The Broad Institute Genome Sequencing Center for Infectious Disease"/>
            <person name="Wu L."/>
            <person name="Ma J."/>
        </authorList>
    </citation>
    <scope>NUCLEOTIDE SEQUENCE [LARGE SCALE GENOMIC DNA]</scope>
    <source>
        <strain evidence="3">KCTC 52924</strain>
    </source>
</reference>
<evidence type="ECO:0000259" key="1">
    <source>
        <dbReference type="Pfam" id="PF08534"/>
    </source>
</evidence>
<dbReference type="Gene3D" id="3.40.30.10">
    <property type="entry name" value="Glutaredoxin"/>
    <property type="match status" value="1"/>
</dbReference>
<accession>A0ABW5VJJ7</accession>
<dbReference type="InterPro" id="IPR036249">
    <property type="entry name" value="Thioredoxin-like_sf"/>
</dbReference>
<keyword evidence="2" id="KW-0560">Oxidoreductase</keyword>
<evidence type="ECO:0000313" key="2">
    <source>
        <dbReference type="EMBL" id="MFD2791137.1"/>
    </source>
</evidence>
<comment type="caution">
    <text evidence="2">The sequence shown here is derived from an EMBL/GenBank/DDBJ whole genome shotgun (WGS) entry which is preliminary data.</text>
</comment>
<dbReference type="GO" id="GO:0140824">
    <property type="term" value="F:thioredoxin-dependent peroxiredoxin activity"/>
    <property type="evidence" value="ECO:0007669"/>
    <property type="project" value="UniProtKB-EC"/>
</dbReference>
<keyword evidence="2" id="KW-0575">Peroxidase</keyword>
<dbReference type="EC" id="1.11.1.24" evidence="2"/>
<dbReference type="InterPro" id="IPR013740">
    <property type="entry name" value="Redoxin"/>
</dbReference>
<dbReference type="RefSeq" id="WP_251806341.1">
    <property type="nucleotide sequence ID" value="NZ_CP166679.1"/>
</dbReference>
<sequence length="151" mass="17593">MEQKPWEEPDLFKAKELEVTQWIDANGNPIQPISLSDFPSKFKVIYCFQSWCKGCHTRGFPSLERMIFEKQHNKDIVFLAIQTVFEGHNENSYEKMVATQKEYGLKIPFGHDPGDESTNYISKIMTNYRTGGTPWFIIINEKNTVVFSDFI</sequence>
<feature type="domain" description="Redoxin" evidence="1">
    <location>
        <begin position="29"/>
        <end position="147"/>
    </location>
</feature>
<dbReference type="EMBL" id="JBHUOK010000032">
    <property type="protein sequence ID" value="MFD2791137.1"/>
    <property type="molecule type" value="Genomic_DNA"/>
</dbReference>
<name>A0ABW5VJJ7_9FLAO</name>
<protein>
    <submittedName>
        <fullName evidence="2">Peroxiredoxin family protein</fullName>
        <ecNumber evidence="2">1.11.1.24</ecNumber>
    </submittedName>
</protein>
<evidence type="ECO:0000313" key="3">
    <source>
        <dbReference type="Proteomes" id="UP001597532"/>
    </source>
</evidence>
<dbReference type="Proteomes" id="UP001597532">
    <property type="component" value="Unassembled WGS sequence"/>
</dbReference>
<dbReference type="SUPFAM" id="SSF52833">
    <property type="entry name" value="Thioredoxin-like"/>
    <property type="match status" value="1"/>
</dbReference>